<gene>
    <name evidence="2" type="ORF">SAMN05216174_101974</name>
</gene>
<reference evidence="3" key="1">
    <citation type="submission" date="2016-10" db="EMBL/GenBank/DDBJ databases">
        <authorList>
            <person name="Varghese N."/>
            <person name="Submissions S."/>
        </authorList>
    </citation>
    <scope>NUCLEOTIDE SEQUENCE [LARGE SCALE GENOMIC DNA]</scope>
    <source>
        <strain evidence="3">IBRC-M 10403</strain>
    </source>
</reference>
<proteinExistence type="predicted"/>
<dbReference type="RefSeq" id="WP_091448441.1">
    <property type="nucleotide sequence ID" value="NZ_FMZZ01000001.1"/>
</dbReference>
<protein>
    <recommendedName>
        <fullName evidence="4">HSP18 transcriptional regulator</fullName>
    </recommendedName>
</protein>
<evidence type="ECO:0000313" key="2">
    <source>
        <dbReference type="EMBL" id="SDC31748.1"/>
    </source>
</evidence>
<keyword evidence="3" id="KW-1185">Reference proteome</keyword>
<dbReference type="STRING" id="1271860.SAMN05216174_101974"/>
<organism evidence="2 3">
    <name type="scientific">Actinokineospora iranica</name>
    <dbReference type="NCBI Taxonomy" id="1271860"/>
    <lineage>
        <taxon>Bacteria</taxon>
        <taxon>Bacillati</taxon>
        <taxon>Actinomycetota</taxon>
        <taxon>Actinomycetes</taxon>
        <taxon>Pseudonocardiales</taxon>
        <taxon>Pseudonocardiaceae</taxon>
        <taxon>Actinokineospora</taxon>
    </lineage>
</organism>
<feature type="region of interest" description="Disordered" evidence="1">
    <location>
        <begin position="1"/>
        <end position="24"/>
    </location>
</feature>
<dbReference type="Proteomes" id="UP000199501">
    <property type="component" value="Unassembled WGS sequence"/>
</dbReference>
<sequence>MAGNERGAARSRLRGHAPGSAEDAVGDLARVHAVTSGGDTDTAEVLAALSLLRHIREDLAEWEPRLIAAARAAGASWAQLAPALGVASRQAAERRYLRLRPDGDGTTTGEQRVRAERERRAGDRAVVRWARDNSLHLRQLAAAVSALDGLAAEAGGPVRQVAQALGQDDTAALLAPLADAGPHLAGTHPDLAAKITAVTAHTNRVRRNPPPR</sequence>
<dbReference type="EMBL" id="FMZZ01000001">
    <property type="protein sequence ID" value="SDC31748.1"/>
    <property type="molecule type" value="Genomic_DNA"/>
</dbReference>
<evidence type="ECO:0008006" key="4">
    <source>
        <dbReference type="Google" id="ProtNLM"/>
    </source>
</evidence>
<name>A0A1G6KLN8_9PSEU</name>
<dbReference type="AlphaFoldDB" id="A0A1G6KLN8"/>
<evidence type="ECO:0000313" key="3">
    <source>
        <dbReference type="Proteomes" id="UP000199501"/>
    </source>
</evidence>
<accession>A0A1G6KLN8</accession>
<evidence type="ECO:0000256" key="1">
    <source>
        <dbReference type="SAM" id="MobiDB-lite"/>
    </source>
</evidence>